<keyword evidence="3" id="KW-1185">Reference proteome</keyword>
<organism evidence="2 3">
    <name type="scientific">Parapedobacter luteus</name>
    <dbReference type="NCBI Taxonomy" id="623280"/>
    <lineage>
        <taxon>Bacteria</taxon>
        <taxon>Pseudomonadati</taxon>
        <taxon>Bacteroidota</taxon>
        <taxon>Sphingobacteriia</taxon>
        <taxon>Sphingobacteriales</taxon>
        <taxon>Sphingobacteriaceae</taxon>
        <taxon>Parapedobacter</taxon>
    </lineage>
</organism>
<dbReference type="Proteomes" id="UP000190541">
    <property type="component" value="Unassembled WGS sequence"/>
</dbReference>
<dbReference type="EMBL" id="FUYS01000006">
    <property type="protein sequence ID" value="SKB68950.1"/>
    <property type="molecule type" value="Genomic_DNA"/>
</dbReference>
<keyword evidence="1" id="KW-0812">Transmembrane</keyword>
<proteinExistence type="predicted"/>
<feature type="transmembrane region" description="Helical" evidence="1">
    <location>
        <begin position="123"/>
        <end position="145"/>
    </location>
</feature>
<protein>
    <submittedName>
        <fullName evidence="2">Uncharacterized protein</fullName>
    </submittedName>
</protein>
<gene>
    <name evidence="2" type="ORF">SAMN05660226_02669</name>
</gene>
<feature type="transmembrane region" description="Helical" evidence="1">
    <location>
        <begin position="60"/>
        <end position="80"/>
    </location>
</feature>
<accession>A0A1T5DBS1</accession>
<evidence type="ECO:0000313" key="2">
    <source>
        <dbReference type="EMBL" id="SKB68950.1"/>
    </source>
</evidence>
<evidence type="ECO:0000313" key="3">
    <source>
        <dbReference type="Proteomes" id="UP000190541"/>
    </source>
</evidence>
<dbReference type="STRING" id="623280.SAMN05660226_02669"/>
<name>A0A1T5DBS1_9SPHI</name>
<feature type="transmembrane region" description="Helical" evidence="1">
    <location>
        <begin position="92"/>
        <end position="111"/>
    </location>
</feature>
<keyword evidence="1" id="KW-1133">Transmembrane helix</keyword>
<evidence type="ECO:0000256" key="1">
    <source>
        <dbReference type="SAM" id="Phobius"/>
    </source>
</evidence>
<sequence>MSYRESPRFIAAGIVATSTMTLFSHLASRAARDNFNEPLLLDHLLRGTLLPRKSGIARPAGWATHYAIGCALAAVFYHSWKYMRAKPTLSHALLYGWCGGLTAVMWWHTAFRLHPAPPRNGRTAFYLHLLAAHLVFSISVARVCSAPMPLFTKHKSL</sequence>
<dbReference type="RefSeq" id="WP_139378683.1">
    <property type="nucleotide sequence ID" value="NZ_FUYS01000006.1"/>
</dbReference>
<dbReference type="AlphaFoldDB" id="A0A1T5DBS1"/>
<reference evidence="2 3" key="1">
    <citation type="submission" date="2017-02" db="EMBL/GenBank/DDBJ databases">
        <authorList>
            <person name="Peterson S.W."/>
        </authorList>
    </citation>
    <scope>NUCLEOTIDE SEQUENCE [LARGE SCALE GENOMIC DNA]</scope>
    <source>
        <strain evidence="2 3">DSM 22899</strain>
    </source>
</reference>
<keyword evidence="1" id="KW-0472">Membrane</keyword>
<dbReference type="OrthoDB" id="673991at2"/>